<protein>
    <submittedName>
        <fullName evidence="5">LCP family protein</fullName>
    </submittedName>
</protein>
<keyword evidence="2" id="KW-0472">Membrane</keyword>
<dbReference type="Gene3D" id="3.40.630.190">
    <property type="entry name" value="LCP protein"/>
    <property type="match status" value="1"/>
</dbReference>
<evidence type="ECO:0000259" key="4">
    <source>
        <dbReference type="Pfam" id="PF13399"/>
    </source>
</evidence>
<feature type="transmembrane region" description="Helical" evidence="2">
    <location>
        <begin position="20"/>
        <end position="42"/>
    </location>
</feature>
<evidence type="ECO:0000313" key="6">
    <source>
        <dbReference type="Proteomes" id="UP000824229"/>
    </source>
</evidence>
<keyword evidence="2" id="KW-0812">Transmembrane</keyword>
<dbReference type="InterPro" id="IPR050922">
    <property type="entry name" value="LytR/CpsA/Psr_CW_biosynth"/>
</dbReference>
<evidence type="ECO:0000256" key="1">
    <source>
        <dbReference type="ARBA" id="ARBA00006068"/>
    </source>
</evidence>
<comment type="similarity">
    <text evidence="1">Belongs to the LytR/CpsA/Psr (LCP) family.</text>
</comment>
<dbReference type="Proteomes" id="UP000824229">
    <property type="component" value="Unassembled WGS sequence"/>
</dbReference>
<evidence type="ECO:0000256" key="2">
    <source>
        <dbReference type="SAM" id="Phobius"/>
    </source>
</evidence>
<dbReference type="Gene3D" id="3.30.70.2390">
    <property type="match status" value="1"/>
</dbReference>
<dbReference type="EMBL" id="JAHLFQ010000162">
    <property type="protein sequence ID" value="MBU3804520.1"/>
    <property type="molecule type" value="Genomic_DNA"/>
</dbReference>
<dbReference type="NCBIfam" id="TIGR00350">
    <property type="entry name" value="lytR_cpsA_psr"/>
    <property type="match status" value="1"/>
</dbReference>
<dbReference type="Pfam" id="PF13399">
    <property type="entry name" value="LytR_C"/>
    <property type="match status" value="1"/>
</dbReference>
<name>A0A9E2KC96_9FIRM</name>
<dbReference type="PANTHER" id="PTHR33392:SF6">
    <property type="entry name" value="POLYISOPRENYL-TEICHOIC ACID--PEPTIDOGLYCAN TEICHOIC ACID TRANSFERASE TAGU"/>
    <property type="match status" value="1"/>
</dbReference>
<proteinExistence type="inferred from homology"/>
<dbReference type="PANTHER" id="PTHR33392">
    <property type="entry name" value="POLYISOPRENYL-TEICHOIC ACID--PEPTIDOGLYCAN TEICHOIC ACID TRANSFERASE TAGU"/>
    <property type="match status" value="1"/>
</dbReference>
<evidence type="ECO:0000313" key="5">
    <source>
        <dbReference type="EMBL" id="MBU3804520.1"/>
    </source>
</evidence>
<dbReference type="InterPro" id="IPR027381">
    <property type="entry name" value="LytR/CpsA/Psr_C"/>
</dbReference>
<dbReference type="InterPro" id="IPR004474">
    <property type="entry name" value="LytR_CpsA_psr"/>
</dbReference>
<accession>A0A9E2KC96</accession>
<feature type="domain" description="LytR/CpsA/Psr regulator C-terminal" evidence="4">
    <location>
        <begin position="338"/>
        <end position="419"/>
    </location>
</feature>
<gene>
    <name evidence="5" type="ORF">H9872_07170</name>
</gene>
<feature type="domain" description="Cell envelope-related transcriptional attenuator" evidence="3">
    <location>
        <begin position="78"/>
        <end position="247"/>
    </location>
</feature>
<evidence type="ECO:0000259" key="3">
    <source>
        <dbReference type="Pfam" id="PF03816"/>
    </source>
</evidence>
<keyword evidence="2" id="KW-1133">Transmembrane helix</keyword>
<organism evidence="5 6">
    <name type="scientific">Candidatus Cellulosilyticum pullistercoris</name>
    <dbReference type="NCBI Taxonomy" id="2838521"/>
    <lineage>
        <taxon>Bacteria</taxon>
        <taxon>Bacillati</taxon>
        <taxon>Bacillota</taxon>
        <taxon>Clostridia</taxon>
        <taxon>Lachnospirales</taxon>
        <taxon>Cellulosilyticaceae</taxon>
        <taxon>Cellulosilyticum</taxon>
    </lineage>
</organism>
<comment type="caution">
    <text evidence="5">The sequence shown here is derived from an EMBL/GenBank/DDBJ whole genome shotgun (WGS) entry which is preliminary data.</text>
</comment>
<reference evidence="5" key="2">
    <citation type="submission" date="2021-04" db="EMBL/GenBank/DDBJ databases">
        <authorList>
            <person name="Gilroy R."/>
        </authorList>
    </citation>
    <scope>NUCLEOTIDE SEQUENCE</scope>
    <source>
        <strain evidence="5">B5-657</strain>
    </source>
</reference>
<sequence length="424" mass="47279">MSEQKKKLKKKQKKKLRQIFLRTVVVTLIILSVIIGAFVFVYNKFLYNGDGGLISLEKEPDPINKTLAVFGVDEDGYRTDVIFVVNYNSETGKSRVISIPRDTKVDWSEEQQAKMEEIKGYSVSVSKINEMTSYVGMEHINEFTIPEIEELLDIQIDNYVIITIDAFKQIVDAIGGVEVDVPVLDGNGLHYDDNSQDLHIHLDPGLQLLDGEAAEGLVRFRKGYAEGDVGRIKTQQLFLEAFAKKITSPQIITKIPNIIKTVFDTVSTDIKLSEISGYLPYLKSLSTDKLTFNIIPGEGQYIGSKSYFIVDEAAMPAFLEEVFNDNTEASEEVVIDKSVSIEVLNSTTVGGAASRARDALEAEGYSVGEIGNYGNAVLDTTMIYTKDESLARQFLSYYPNATIEVEPTLQYDIRIILGNKDVTQ</sequence>
<dbReference type="AlphaFoldDB" id="A0A9E2KC96"/>
<dbReference type="Pfam" id="PF03816">
    <property type="entry name" value="LytR_cpsA_psr"/>
    <property type="match status" value="1"/>
</dbReference>
<reference evidence="5" key="1">
    <citation type="journal article" date="2021" name="PeerJ">
        <title>Extensive microbial diversity within the chicken gut microbiome revealed by metagenomics and culture.</title>
        <authorList>
            <person name="Gilroy R."/>
            <person name="Ravi A."/>
            <person name="Getino M."/>
            <person name="Pursley I."/>
            <person name="Horton D.L."/>
            <person name="Alikhan N.F."/>
            <person name="Baker D."/>
            <person name="Gharbi K."/>
            <person name="Hall N."/>
            <person name="Watson M."/>
            <person name="Adriaenssens E.M."/>
            <person name="Foster-Nyarko E."/>
            <person name="Jarju S."/>
            <person name="Secka A."/>
            <person name="Antonio M."/>
            <person name="Oren A."/>
            <person name="Chaudhuri R.R."/>
            <person name="La Ragione R."/>
            <person name="Hildebrand F."/>
            <person name="Pallen M.J."/>
        </authorList>
    </citation>
    <scope>NUCLEOTIDE SEQUENCE</scope>
    <source>
        <strain evidence="5">B5-657</strain>
    </source>
</reference>